<dbReference type="RefSeq" id="WP_138660522.1">
    <property type="nucleotide sequence ID" value="NZ_VANS01000001.1"/>
</dbReference>
<name>A0A5S3PLB3_9RHOB</name>
<protein>
    <recommendedName>
        <fullName evidence="2">Cytochrome P460 domain-containing protein</fullName>
    </recommendedName>
</protein>
<dbReference type="AlphaFoldDB" id="A0A5S3PLB3"/>
<gene>
    <name evidence="3" type="ORF">FDT80_01785</name>
</gene>
<dbReference type="Proteomes" id="UP000309550">
    <property type="component" value="Unassembled WGS sequence"/>
</dbReference>
<evidence type="ECO:0000313" key="4">
    <source>
        <dbReference type="Proteomes" id="UP000309550"/>
    </source>
</evidence>
<dbReference type="CDD" id="cd20716">
    <property type="entry name" value="cyt_P460_fam"/>
    <property type="match status" value="1"/>
</dbReference>
<dbReference type="InterPro" id="IPR032033">
    <property type="entry name" value="Cytochrome_P460"/>
</dbReference>
<evidence type="ECO:0000313" key="3">
    <source>
        <dbReference type="EMBL" id="TMM54350.1"/>
    </source>
</evidence>
<keyword evidence="4" id="KW-1185">Reference proteome</keyword>
<reference evidence="3 4" key="1">
    <citation type="submission" date="2019-05" db="EMBL/GenBank/DDBJ databases">
        <title>Sulfitobacter sabulilitoris sp. nov., isolated from a marine sand.</title>
        <authorList>
            <person name="Yoon J.-H."/>
        </authorList>
    </citation>
    <scope>NUCLEOTIDE SEQUENCE [LARGE SCALE GENOMIC DNA]</scope>
    <source>
        <strain evidence="3 4">HSMS-29</strain>
    </source>
</reference>
<dbReference type="OrthoDB" id="5801419at2"/>
<evidence type="ECO:0000259" key="2">
    <source>
        <dbReference type="Pfam" id="PF16694"/>
    </source>
</evidence>
<proteinExistence type="predicted"/>
<dbReference type="Gene3D" id="3.50.70.20">
    <property type="entry name" value="Cytochrome P460"/>
    <property type="match status" value="1"/>
</dbReference>
<accession>A0A5S3PLB3</accession>
<dbReference type="InterPro" id="IPR038142">
    <property type="entry name" value="Cytochrome_P460_sp"/>
</dbReference>
<comment type="caution">
    <text evidence="3">The sequence shown here is derived from an EMBL/GenBank/DDBJ whole genome shotgun (WGS) entry which is preliminary data.</text>
</comment>
<sequence>MKKSLIGIALVVSATTALSQQLAGTEADKSYAAELWARMEALGLTGDSAIQAFPYQGVEPHGLMLQTFYTRTTIDGHTGALVVKRNYGPEGVSVDEILSNPDDHLGSITVMFQREADYDPETGNWFWAKYLADGTLDQNPAGMALAGLVGKGAEAGCIACHQDAGGGDYLFTTDADLTVE</sequence>
<feature type="domain" description="Cytochrome P460" evidence="2">
    <location>
        <begin position="78"/>
        <end position="172"/>
    </location>
</feature>
<keyword evidence="1" id="KW-0732">Signal</keyword>
<dbReference type="EMBL" id="VANS01000001">
    <property type="protein sequence ID" value="TMM54350.1"/>
    <property type="molecule type" value="Genomic_DNA"/>
</dbReference>
<evidence type="ECO:0000256" key="1">
    <source>
        <dbReference type="SAM" id="SignalP"/>
    </source>
</evidence>
<feature type="chain" id="PRO_5024390113" description="Cytochrome P460 domain-containing protein" evidence="1">
    <location>
        <begin position="20"/>
        <end position="180"/>
    </location>
</feature>
<dbReference type="Pfam" id="PF16694">
    <property type="entry name" value="Cytochrome_P460"/>
    <property type="match status" value="1"/>
</dbReference>
<feature type="signal peptide" evidence="1">
    <location>
        <begin position="1"/>
        <end position="19"/>
    </location>
</feature>
<organism evidence="3 4">
    <name type="scientific">Sulfitobacter sabulilitoris</name>
    <dbReference type="NCBI Taxonomy" id="2562655"/>
    <lineage>
        <taxon>Bacteria</taxon>
        <taxon>Pseudomonadati</taxon>
        <taxon>Pseudomonadota</taxon>
        <taxon>Alphaproteobacteria</taxon>
        <taxon>Rhodobacterales</taxon>
        <taxon>Roseobacteraceae</taxon>
        <taxon>Sulfitobacter</taxon>
    </lineage>
</organism>